<dbReference type="Gene3D" id="3.30.70.590">
    <property type="entry name" value="Poly(A) polymerase predicted RNA binding domain"/>
    <property type="match status" value="1"/>
</dbReference>
<accession>A0A9P4HW77</accession>
<keyword evidence="6 13" id="KW-0479">Metal-binding</keyword>
<dbReference type="FunFam" id="3.30.460.10:FF:000002">
    <property type="entry name" value="Poly(A) polymerase alpha, putative"/>
    <property type="match status" value="1"/>
</dbReference>
<dbReference type="PIRSF" id="PIRSF018425">
    <property type="entry name" value="PolyA_polymerase"/>
    <property type="match status" value="1"/>
</dbReference>
<evidence type="ECO:0000259" key="18">
    <source>
        <dbReference type="Pfam" id="PF20750"/>
    </source>
</evidence>
<dbReference type="Proteomes" id="UP000799776">
    <property type="component" value="Unassembled WGS sequence"/>
</dbReference>
<keyword evidence="15" id="KW-0472">Membrane</keyword>
<evidence type="ECO:0000256" key="11">
    <source>
        <dbReference type="PIRNR" id="PIRNR018425"/>
    </source>
</evidence>
<dbReference type="GO" id="GO:1990817">
    <property type="term" value="F:poly(A) RNA polymerase activity"/>
    <property type="evidence" value="ECO:0007669"/>
    <property type="project" value="UniProtKB-UniRule"/>
</dbReference>
<name>A0A9P4HW77_9PEZI</name>
<comment type="subcellular location">
    <subcellularLocation>
        <location evidence="2 11">Nucleus</location>
    </subcellularLocation>
</comment>
<feature type="region of interest" description="Disordered" evidence="14">
    <location>
        <begin position="1"/>
        <end position="20"/>
    </location>
</feature>
<dbReference type="EC" id="2.7.7.19" evidence="11"/>
<evidence type="ECO:0000256" key="13">
    <source>
        <dbReference type="PIRSR" id="PIRSR018425-2"/>
    </source>
</evidence>
<dbReference type="AlphaFoldDB" id="A0A9P4HW77"/>
<comment type="function">
    <text evidence="11">Polymerase that creates the 3'-poly(A) tail of mRNA's.</text>
</comment>
<dbReference type="InterPro" id="IPR007012">
    <property type="entry name" value="PolA_pol_cen_dom"/>
</dbReference>
<dbReference type="FunFam" id="1.10.1410.10:FF:000001">
    <property type="entry name" value="Putative poly(A) polymerase gamma"/>
    <property type="match status" value="1"/>
</dbReference>
<dbReference type="EMBL" id="ML978721">
    <property type="protein sequence ID" value="KAF2087038.1"/>
    <property type="molecule type" value="Genomic_DNA"/>
</dbReference>
<feature type="binding site" evidence="12">
    <location>
        <position position="159"/>
    </location>
    <ligand>
        <name>ATP</name>
        <dbReference type="ChEBI" id="CHEBI:30616"/>
    </ligand>
</feature>
<evidence type="ECO:0000256" key="1">
    <source>
        <dbReference type="ARBA" id="ARBA00001936"/>
    </source>
</evidence>
<dbReference type="Pfam" id="PF04928">
    <property type="entry name" value="PAP_central"/>
    <property type="match status" value="1"/>
</dbReference>
<comment type="caution">
    <text evidence="19">The sequence shown here is derived from an EMBL/GenBank/DDBJ whole genome shotgun (WGS) entry which is preliminary data.</text>
</comment>
<feature type="binding site" evidence="12">
    <location>
        <position position="229"/>
    </location>
    <ligand>
        <name>ATP</name>
        <dbReference type="ChEBI" id="CHEBI:30616"/>
    </ligand>
</feature>
<dbReference type="GO" id="GO:0003723">
    <property type="term" value="F:RNA binding"/>
    <property type="evidence" value="ECO:0007669"/>
    <property type="project" value="UniProtKB-UniRule"/>
</dbReference>
<keyword evidence="15" id="KW-0812">Transmembrane</keyword>
<dbReference type="GO" id="GO:0046872">
    <property type="term" value="F:metal ion binding"/>
    <property type="evidence" value="ECO:0007669"/>
    <property type="project" value="UniProtKB-KW"/>
</dbReference>
<feature type="domain" description="Poly(A) polymerase RNA-binding" evidence="16">
    <location>
        <begin position="358"/>
        <end position="521"/>
    </location>
</feature>
<proteinExistence type="inferred from homology"/>
<feature type="binding site" evidence="13">
    <location>
        <position position="104"/>
    </location>
    <ligand>
        <name>Mg(2+)</name>
        <dbReference type="ChEBI" id="CHEBI:18420"/>
        <label>1</label>
        <note>catalytic</note>
    </ligand>
</feature>
<feature type="binding site" evidence="13">
    <location>
        <position position="102"/>
    </location>
    <ligand>
        <name>Mg(2+)</name>
        <dbReference type="ChEBI" id="CHEBI:18420"/>
        <label>2</label>
        <note>catalytic</note>
    </ligand>
</feature>
<evidence type="ECO:0000256" key="7">
    <source>
        <dbReference type="ARBA" id="ARBA00022741"/>
    </source>
</evidence>
<comment type="similarity">
    <text evidence="3 11">Belongs to the poly(A) polymerase family.</text>
</comment>
<sequence length="549" mass="62089">MASQANQRFGTTDPISDKLPTEADLALDRQLLDELRSQNTYESAEETEKRAVALGTLQKAAEEFVRHVGSVKGLAPSIVANAGGKIFTAGSYKIGVFGPGSDIDTLIAVPKHVTRDDFFNHFIECLEKVSPPGAIEKAVKVQEASVPIIKMDYQGIDLDLLFARLAVASVPPDLDLNDNSLMRGLEPEDVRSVNGNRVATELLALVPQTKVFRQVTRAVKLWAQRRAVYGNIVGYPGGIAWAMMVARVCQLYPYACGALVLWKFFMIMVTWPWPRPVLLKEIVDVPLHHKVWNPQIYHGDKRHLMPVITPAYPEQCSTHNMTHSNFAVVMRELQRGHKIAEGIFLGKKQWTELFQKHTFFTQDYKRYLAVIAASPDKDAQDNWGSLVESRVRRLVMAIEQSDADDIELAQPFNKGFKRVFRCKTDDDKELILRGDPACIKFLDKDAEPDGHLIYTKTFYIGLELKQGRKELDISYPCAEFKRQCTEWPQYNPDLHSIRINITRCYHLPDDCFSQAEVRPQREKKTKKRRADGPAGSEPPTSARRVNPSQ</sequence>
<dbReference type="GO" id="GO:0031123">
    <property type="term" value="P:RNA 3'-end processing"/>
    <property type="evidence" value="ECO:0007669"/>
    <property type="project" value="InterPro"/>
</dbReference>
<dbReference type="GO" id="GO:0005634">
    <property type="term" value="C:nucleus"/>
    <property type="evidence" value="ECO:0007669"/>
    <property type="project" value="UniProtKB-SubCell"/>
</dbReference>
<dbReference type="CDD" id="cd05402">
    <property type="entry name" value="NT_PAP_TUTase"/>
    <property type="match status" value="1"/>
</dbReference>
<dbReference type="SUPFAM" id="SSF81631">
    <property type="entry name" value="PAP/OAS1 substrate-binding domain"/>
    <property type="match status" value="1"/>
</dbReference>
<feature type="binding site" evidence="13">
    <location>
        <position position="104"/>
    </location>
    <ligand>
        <name>Mg(2+)</name>
        <dbReference type="ChEBI" id="CHEBI:18420"/>
        <label>2</label>
        <note>catalytic</note>
    </ligand>
</feature>
<feature type="domain" description="Poly(A) polymerase nucleotidyltransferase" evidence="18">
    <location>
        <begin position="10"/>
        <end position="206"/>
    </location>
</feature>
<evidence type="ECO:0000313" key="19">
    <source>
        <dbReference type="EMBL" id="KAF2087038.1"/>
    </source>
</evidence>
<feature type="domain" description="Poly(A) polymerase central" evidence="17">
    <location>
        <begin position="211"/>
        <end position="356"/>
    </location>
</feature>
<evidence type="ECO:0000259" key="16">
    <source>
        <dbReference type="Pfam" id="PF04926"/>
    </source>
</evidence>
<dbReference type="Pfam" id="PF20750">
    <property type="entry name" value="PAP_NTPase"/>
    <property type="match status" value="1"/>
</dbReference>
<evidence type="ECO:0000256" key="12">
    <source>
        <dbReference type="PIRSR" id="PIRSR018425-1"/>
    </source>
</evidence>
<keyword evidence="7 11" id="KW-0547">Nucleotide-binding</keyword>
<evidence type="ECO:0000256" key="2">
    <source>
        <dbReference type="ARBA" id="ARBA00004123"/>
    </source>
</evidence>
<feature type="binding site" evidence="12">
    <location>
        <position position="220"/>
    </location>
    <ligand>
        <name>ATP</name>
        <dbReference type="ChEBI" id="CHEBI:30616"/>
    </ligand>
</feature>
<feature type="region of interest" description="Disordered" evidence="14">
    <location>
        <begin position="515"/>
        <end position="549"/>
    </location>
</feature>
<dbReference type="PANTHER" id="PTHR10682:SF10">
    <property type="entry name" value="POLYNUCLEOTIDE ADENYLYLTRANSFERASE"/>
    <property type="match status" value="1"/>
</dbReference>
<dbReference type="InterPro" id="IPR043519">
    <property type="entry name" value="NT_sf"/>
</dbReference>
<dbReference type="OrthoDB" id="412748at2759"/>
<dbReference type="InterPro" id="IPR007010">
    <property type="entry name" value="PolA_pol_RNA-bd_dom"/>
</dbReference>
<comment type="cofactor">
    <cofactor evidence="1">
        <name>Mn(2+)</name>
        <dbReference type="ChEBI" id="CHEBI:29035"/>
    </cofactor>
</comment>
<comment type="cofactor">
    <cofactor evidence="13">
        <name>Mg(2+)</name>
        <dbReference type="ChEBI" id="CHEBI:18420"/>
    </cofactor>
    <text evidence="13">Binds 2 magnesium ions. Also active with manganese.</text>
</comment>
<dbReference type="Gene3D" id="3.30.460.10">
    <property type="entry name" value="Beta Polymerase, domain 2"/>
    <property type="match status" value="1"/>
</dbReference>
<evidence type="ECO:0000256" key="8">
    <source>
        <dbReference type="ARBA" id="ARBA00022840"/>
    </source>
</evidence>
<dbReference type="SUPFAM" id="SSF81301">
    <property type="entry name" value="Nucleotidyltransferase"/>
    <property type="match status" value="1"/>
</dbReference>
<dbReference type="PANTHER" id="PTHR10682">
    <property type="entry name" value="POLY A POLYMERASE"/>
    <property type="match status" value="1"/>
</dbReference>
<feature type="transmembrane region" description="Helical" evidence="15">
    <location>
        <begin position="251"/>
        <end position="271"/>
    </location>
</feature>
<evidence type="ECO:0000256" key="10">
    <source>
        <dbReference type="ARBA" id="ARBA00023242"/>
    </source>
</evidence>
<keyword evidence="8 11" id="KW-0067">ATP-binding</keyword>
<evidence type="ECO:0000256" key="15">
    <source>
        <dbReference type="SAM" id="Phobius"/>
    </source>
</evidence>
<keyword evidence="15" id="KW-1133">Transmembrane helix</keyword>
<evidence type="ECO:0000259" key="17">
    <source>
        <dbReference type="Pfam" id="PF04928"/>
    </source>
</evidence>
<feature type="binding site" evidence="13">
    <location>
        <position position="159"/>
    </location>
    <ligand>
        <name>Mg(2+)</name>
        <dbReference type="ChEBI" id="CHEBI:18420"/>
        <label>2</label>
        <note>catalytic</note>
    </ligand>
</feature>
<organism evidence="19 20">
    <name type="scientific">Saccharata proteae CBS 121410</name>
    <dbReference type="NCBI Taxonomy" id="1314787"/>
    <lineage>
        <taxon>Eukaryota</taxon>
        <taxon>Fungi</taxon>
        <taxon>Dikarya</taxon>
        <taxon>Ascomycota</taxon>
        <taxon>Pezizomycotina</taxon>
        <taxon>Dothideomycetes</taxon>
        <taxon>Dothideomycetes incertae sedis</taxon>
        <taxon>Botryosphaeriales</taxon>
        <taxon>Saccharataceae</taxon>
        <taxon>Saccharata</taxon>
    </lineage>
</organism>
<keyword evidence="20" id="KW-1185">Reference proteome</keyword>
<feature type="binding site" evidence="13">
    <location>
        <position position="102"/>
    </location>
    <ligand>
        <name>Mg(2+)</name>
        <dbReference type="ChEBI" id="CHEBI:18420"/>
        <label>1</label>
        <note>catalytic</note>
    </ligand>
</feature>
<evidence type="ECO:0000256" key="5">
    <source>
        <dbReference type="ARBA" id="ARBA00022679"/>
    </source>
</evidence>
<keyword evidence="5 11" id="KW-0808">Transferase</keyword>
<dbReference type="InterPro" id="IPR011068">
    <property type="entry name" value="NuclTrfase_I-like_C"/>
</dbReference>
<dbReference type="GO" id="GO:0005524">
    <property type="term" value="F:ATP binding"/>
    <property type="evidence" value="ECO:0007669"/>
    <property type="project" value="UniProtKB-UniRule"/>
</dbReference>
<evidence type="ECO:0000256" key="3">
    <source>
        <dbReference type="ARBA" id="ARBA00010912"/>
    </source>
</evidence>
<gene>
    <name evidence="19" type="ORF">K490DRAFT_73869</name>
</gene>
<evidence type="ECO:0000256" key="4">
    <source>
        <dbReference type="ARBA" id="ARBA00022664"/>
    </source>
</evidence>
<comment type="catalytic activity">
    <reaction evidence="11">
        <text>RNA(n) + ATP = RNA(n)-3'-adenine ribonucleotide + diphosphate</text>
        <dbReference type="Rhea" id="RHEA:11332"/>
        <dbReference type="Rhea" id="RHEA-COMP:14527"/>
        <dbReference type="Rhea" id="RHEA-COMP:17347"/>
        <dbReference type="ChEBI" id="CHEBI:30616"/>
        <dbReference type="ChEBI" id="CHEBI:33019"/>
        <dbReference type="ChEBI" id="CHEBI:140395"/>
        <dbReference type="ChEBI" id="CHEBI:173115"/>
        <dbReference type="EC" id="2.7.7.19"/>
    </reaction>
</comment>
<keyword evidence="10 11" id="KW-0539">Nucleus</keyword>
<keyword evidence="4 11" id="KW-0507">mRNA processing</keyword>
<feature type="binding site" evidence="12">
    <location>
        <begin position="102"/>
        <end position="104"/>
    </location>
    <ligand>
        <name>ATP</name>
        <dbReference type="ChEBI" id="CHEBI:30616"/>
    </ligand>
</feature>
<feature type="compositionally biased region" description="Polar residues" evidence="14">
    <location>
        <begin position="1"/>
        <end position="14"/>
    </location>
</feature>
<evidence type="ECO:0000256" key="6">
    <source>
        <dbReference type="ARBA" id="ARBA00022723"/>
    </source>
</evidence>
<dbReference type="SUPFAM" id="SSF55003">
    <property type="entry name" value="PAP/Archaeal CCA-adding enzyme, C-terminal domain"/>
    <property type="match status" value="1"/>
</dbReference>
<evidence type="ECO:0000313" key="20">
    <source>
        <dbReference type="Proteomes" id="UP000799776"/>
    </source>
</evidence>
<keyword evidence="9 13" id="KW-0460">Magnesium</keyword>
<dbReference type="InterPro" id="IPR014492">
    <property type="entry name" value="PolyA_polymerase"/>
</dbReference>
<protein>
    <recommendedName>
        <fullName evidence="11">Poly(A) polymerase</fullName>
        <ecNumber evidence="11">2.7.7.19</ecNumber>
    </recommendedName>
</protein>
<evidence type="ECO:0000256" key="9">
    <source>
        <dbReference type="ARBA" id="ARBA00022842"/>
    </source>
</evidence>
<dbReference type="Gene3D" id="1.10.1410.10">
    <property type="match status" value="1"/>
</dbReference>
<dbReference type="GO" id="GO:0006397">
    <property type="term" value="P:mRNA processing"/>
    <property type="evidence" value="ECO:0007669"/>
    <property type="project" value="UniProtKB-KW"/>
</dbReference>
<dbReference type="InterPro" id="IPR048840">
    <property type="entry name" value="PolA_pol_NTPase"/>
</dbReference>
<dbReference type="Pfam" id="PF04926">
    <property type="entry name" value="PAP_RNA-bind"/>
    <property type="match status" value="1"/>
</dbReference>
<reference evidence="19" key="1">
    <citation type="journal article" date="2020" name="Stud. Mycol.">
        <title>101 Dothideomycetes genomes: a test case for predicting lifestyles and emergence of pathogens.</title>
        <authorList>
            <person name="Haridas S."/>
            <person name="Albert R."/>
            <person name="Binder M."/>
            <person name="Bloem J."/>
            <person name="Labutti K."/>
            <person name="Salamov A."/>
            <person name="Andreopoulos B."/>
            <person name="Baker S."/>
            <person name="Barry K."/>
            <person name="Bills G."/>
            <person name="Bluhm B."/>
            <person name="Cannon C."/>
            <person name="Castanera R."/>
            <person name="Culley D."/>
            <person name="Daum C."/>
            <person name="Ezra D."/>
            <person name="Gonzalez J."/>
            <person name="Henrissat B."/>
            <person name="Kuo A."/>
            <person name="Liang C."/>
            <person name="Lipzen A."/>
            <person name="Lutzoni F."/>
            <person name="Magnuson J."/>
            <person name="Mondo S."/>
            <person name="Nolan M."/>
            <person name="Ohm R."/>
            <person name="Pangilinan J."/>
            <person name="Park H.-J."/>
            <person name="Ramirez L."/>
            <person name="Alfaro M."/>
            <person name="Sun H."/>
            <person name="Tritt A."/>
            <person name="Yoshinaga Y."/>
            <person name="Zwiers L.-H."/>
            <person name="Turgeon B."/>
            <person name="Goodwin S."/>
            <person name="Spatafora J."/>
            <person name="Crous P."/>
            <person name="Grigoriev I."/>
        </authorList>
    </citation>
    <scope>NUCLEOTIDE SEQUENCE</scope>
    <source>
        <strain evidence="19">CBS 121410</strain>
    </source>
</reference>
<evidence type="ECO:0000256" key="14">
    <source>
        <dbReference type="SAM" id="MobiDB-lite"/>
    </source>
</evidence>